<feature type="non-terminal residue" evidence="1">
    <location>
        <position position="58"/>
    </location>
</feature>
<dbReference type="Gramene" id="OE9A031429T1">
    <property type="protein sequence ID" value="OE9A031429C1"/>
    <property type="gene ID" value="OE9A031429"/>
</dbReference>
<sequence length="58" mass="6726">DVFRKAILNPGPPEDFALQTVQEIIKHQKQTKLVQDENQLLENILRMLLQDLVVMLLS</sequence>
<dbReference type="Proteomes" id="UP000594638">
    <property type="component" value="Unassembled WGS sequence"/>
</dbReference>
<accession>A0A8S0Q825</accession>
<evidence type="ECO:0000313" key="2">
    <source>
        <dbReference type="Proteomes" id="UP000594638"/>
    </source>
</evidence>
<dbReference type="AlphaFoldDB" id="A0A8S0Q825"/>
<evidence type="ECO:0000313" key="1">
    <source>
        <dbReference type="EMBL" id="CAA2962406.1"/>
    </source>
</evidence>
<gene>
    <name evidence="1" type="ORF">OLEA9_A031429</name>
</gene>
<protein>
    <submittedName>
        <fullName evidence="1">THO complex subunit 1 isoform X1</fullName>
    </submittedName>
</protein>
<keyword evidence="2" id="KW-1185">Reference proteome</keyword>
<name>A0A8S0Q825_OLEEU</name>
<proteinExistence type="predicted"/>
<dbReference type="OrthoDB" id="1714689at2759"/>
<comment type="caution">
    <text evidence="1">The sequence shown here is derived from an EMBL/GenBank/DDBJ whole genome shotgun (WGS) entry which is preliminary data.</text>
</comment>
<organism evidence="1 2">
    <name type="scientific">Olea europaea subsp. europaea</name>
    <dbReference type="NCBI Taxonomy" id="158383"/>
    <lineage>
        <taxon>Eukaryota</taxon>
        <taxon>Viridiplantae</taxon>
        <taxon>Streptophyta</taxon>
        <taxon>Embryophyta</taxon>
        <taxon>Tracheophyta</taxon>
        <taxon>Spermatophyta</taxon>
        <taxon>Magnoliopsida</taxon>
        <taxon>eudicotyledons</taxon>
        <taxon>Gunneridae</taxon>
        <taxon>Pentapetalae</taxon>
        <taxon>asterids</taxon>
        <taxon>lamiids</taxon>
        <taxon>Lamiales</taxon>
        <taxon>Oleaceae</taxon>
        <taxon>Oleeae</taxon>
        <taxon>Olea</taxon>
    </lineage>
</organism>
<reference evidence="1 2" key="1">
    <citation type="submission" date="2019-12" db="EMBL/GenBank/DDBJ databases">
        <authorList>
            <person name="Alioto T."/>
            <person name="Alioto T."/>
            <person name="Gomez Garrido J."/>
        </authorList>
    </citation>
    <scope>NUCLEOTIDE SEQUENCE [LARGE SCALE GENOMIC DNA]</scope>
</reference>
<dbReference type="EMBL" id="CACTIH010000949">
    <property type="protein sequence ID" value="CAA2962406.1"/>
    <property type="molecule type" value="Genomic_DNA"/>
</dbReference>